<sequence>MYAKDIVMFCEAVAEEICYIKMILLILEANFGLSVNGRKSSLFSIKEVAHIEELVGVLGCKLTQYLSLGGKLTLINAVLDSLPTYVMFLFPIPISVVKKLAG</sequence>
<dbReference type="EMBL" id="JACXVP010000008">
    <property type="protein sequence ID" value="KAG5591552.1"/>
    <property type="molecule type" value="Genomic_DNA"/>
</dbReference>
<reference evidence="1 2" key="1">
    <citation type="submission" date="2020-09" db="EMBL/GenBank/DDBJ databases">
        <title>De no assembly of potato wild relative species, Solanum commersonii.</title>
        <authorList>
            <person name="Cho K."/>
        </authorList>
    </citation>
    <scope>NUCLEOTIDE SEQUENCE [LARGE SCALE GENOMIC DNA]</scope>
    <source>
        <strain evidence="1">LZ3.2</strain>
        <tissue evidence="1">Leaf</tissue>
    </source>
</reference>
<proteinExistence type="predicted"/>
<dbReference type="AlphaFoldDB" id="A0A9J5XWG5"/>
<gene>
    <name evidence="1" type="ORF">H5410_042066</name>
</gene>
<evidence type="ECO:0000313" key="2">
    <source>
        <dbReference type="Proteomes" id="UP000824120"/>
    </source>
</evidence>
<comment type="caution">
    <text evidence="1">The sequence shown here is derived from an EMBL/GenBank/DDBJ whole genome shotgun (WGS) entry which is preliminary data.</text>
</comment>
<organism evidence="1 2">
    <name type="scientific">Solanum commersonii</name>
    <name type="common">Commerson's wild potato</name>
    <name type="synonym">Commerson's nightshade</name>
    <dbReference type="NCBI Taxonomy" id="4109"/>
    <lineage>
        <taxon>Eukaryota</taxon>
        <taxon>Viridiplantae</taxon>
        <taxon>Streptophyta</taxon>
        <taxon>Embryophyta</taxon>
        <taxon>Tracheophyta</taxon>
        <taxon>Spermatophyta</taxon>
        <taxon>Magnoliopsida</taxon>
        <taxon>eudicotyledons</taxon>
        <taxon>Gunneridae</taxon>
        <taxon>Pentapetalae</taxon>
        <taxon>asterids</taxon>
        <taxon>lamiids</taxon>
        <taxon>Solanales</taxon>
        <taxon>Solanaceae</taxon>
        <taxon>Solanoideae</taxon>
        <taxon>Solaneae</taxon>
        <taxon>Solanum</taxon>
    </lineage>
</organism>
<protein>
    <recommendedName>
        <fullName evidence="3">Reverse transcriptase domain-containing protein</fullName>
    </recommendedName>
</protein>
<dbReference type="Proteomes" id="UP000824120">
    <property type="component" value="Chromosome 8"/>
</dbReference>
<name>A0A9J5XWG5_SOLCO</name>
<accession>A0A9J5XWG5</accession>
<keyword evidence="2" id="KW-1185">Reference proteome</keyword>
<evidence type="ECO:0000313" key="1">
    <source>
        <dbReference type="EMBL" id="KAG5591552.1"/>
    </source>
</evidence>
<evidence type="ECO:0008006" key="3">
    <source>
        <dbReference type="Google" id="ProtNLM"/>
    </source>
</evidence>